<accession>A0A914PUT3</accession>
<keyword evidence="2" id="KW-1185">Reference proteome</keyword>
<feature type="transmembrane region" description="Helical" evidence="1">
    <location>
        <begin position="38"/>
        <end position="57"/>
    </location>
</feature>
<dbReference type="AlphaFoldDB" id="A0A914PUT3"/>
<sequence>MLIKCEKFGPDESGETPFVRGLSYCFEKLAVQIVKRPWTFVFISSFITLITVIRIPFTPMTNDVSDFTPAEARARKEVETMYQ</sequence>
<evidence type="ECO:0000313" key="2">
    <source>
        <dbReference type="Proteomes" id="UP000887578"/>
    </source>
</evidence>
<name>A0A914PUT3_9BILA</name>
<keyword evidence="1" id="KW-0812">Transmembrane</keyword>
<evidence type="ECO:0000313" key="3">
    <source>
        <dbReference type="WBParaSite" id="PDA_v2.g22013.t1"/>
    </source>
</evidence>
<organism evidence="2 3">
    <name type="scientific">Panagrolaimus davidi</name>
    <dbReference type="NCBI Taxonomy" id="227884"/>
    <lineage>
        <taxon>Eukaryota</taxon>
        <taxon>Metazoa</taxon>
        <taxon>Ecdysozoa</taxon>
        <taxon>Nematoda</taxon>
        <taxon>Chromadorea</taxon>
        <taxon>Rhabditida</taxon>
        <taxon>Tylenchina</taxon>
        <taxon>Panagrolaimomorpha</taxon>
        <taxon>Panagrolaimoidea</taxon>
        <taxon>Panagrolaimidae</taxon>
        <taxon>Panagrolaimus</taxon>
    </lineage>
</organism>
<keyword evidence="1" id="KW-0472">Membrane</keyword>
<keyword evidence="1" id="KW-1133">Transmembrane helix</keyword>
<reference evidence="3" key="1">
    <citation type="submission" date="2022-11" db="UniProtKB">
        <authorList>
            <consortium name="WormBaseParasite"/>
        </authorList>
    </citation>
    <scope>IDENTIFICATION</scope>
</reference>
<evidence type="ECO:0000256" key="1">
    <source>
        <dbReference type="SAM" id="Phobius"/>
    </source>
</evidence>
<proteinExistence type="predicted"/>
<dbReference type="Proteomes" id="UP000887578">
    <property type="component" value="Unplaced"/>
</dbReference>
<protein>
    <submittedName>
        <fullName evidence="3">Uncharacterized protein</fullName>
    </submittedName>
</protein>
<dbReference type="WBParaSite" id="PDA_v2.g22013.t1">
    <property type="protein sequence ID" value="PDA_v2.g22013.t1"/>
    <property type="gene ID" value="PDA_v2.g22013"/>
</dbReference>